<reference evidence="6 7" key="1">
    <citation type="submission" date="2024-11" db="EMBL/GenBank/DDBJ databases">
        <title>A near-complete genome assembly of Cinchona calisaya.</title>
        <authorList>
            <person name="Lian D.C."/>
            <person name="Zhao X.W."/>
            <person name="Wei L."/>
        </authorList>
    </citation>
    <scope>NUCLEOTIDE SEQUENCE [LARGE SCALE GENOMIC DNA]</scope>
    <source>
        <tissue evidence="6">Nenye</tissue>
    </source>
</reference>
<keyword evidence="4" id="KW-0325">Glycoprotein</keyword>
<dbReference type="SUPFAM" id="SSF52540">
    <property type="entry name" value="P-loop containing nucleoside triphosphate hydrolases"/>
    <property type="match status" value="1"/>
</dbReference>
<organism evidence="6 7">
    <name type="scientific">Cinchona calisaya</name>
    <dbReference type="NCBI Taxonomy" id="153742"/>
    <lineage>
        <taxon>Eukaryota</taxon>
        <taxon>Viridiplantae</taxon>
        <taxon>Streptophyta</taxon>
        <taxon>Embryophyta</taxon>
        <taxon>Tracheophyta</taxon>
        <taxon>Spermatophyta</taxon>
        <taxon>Magnoliopsida</taxon>
        <taxon>eudicotyledons</taxon>
        <taxon>Gunneridae</taxon>
        <taxon>Pentapetalae</taxon>
        <taxon>asterids</taxon>
        <taxon>lamiids</taxon>
        <taxon>Gentianales</taxon>
        <taxon>Rubiaceae</taxon>
        <taxon>Cinchonoideae</taxon>
        <taxon>Cinchoneae</taxon>
        <taxon>Cinchona</taxon>
    </lineage>
</organism>
<dbReference type="PANTHER" id="PTHR45136">
    <property type="entry name" value="ABC TRANSPORTER DOMAIN-CONTAINING PROTEIN"/>
    <property type="match status" value="1"/>
</dbReference>
<dbReference type="EMBL" id="JBJUIK010000006">
    <property type="protein sequence ID" value="KAL3526001.1"/>
    <property type="molecule type" value="Genomic_DNA"/>
</dbReference>
<dbReference type="AlphaFoldDB" id="A0ABD3A523"/>
<keyword evidence="7" id="KW-1185">Reference proteome</keyword>
<dbReference type="InterPro" id="IPR003439">
    <property type="entry name" value="ABC_transporter-like_ATP-bd"/>
</dbReference>
<accession>A0ABD3A523</accession>
<evidence type="ECO:0000256" key="3">
    <source>
        <dbReference type="ARBA" id="ARBA00022737"/>
    </source>
</evidence>
<dbReference type="InterPro" id="IPR027417">
    <property type="entry name" value="P-loop_NTPase"/>
</dbReference>
<dbReference type="Proteomes" id="UP001630127">
    <property type="component" value="Unassembled WGS sequence"/>
</dbReference>
<sequence length="181" mass="19368">MQVGEGGIQISGGQKQRIAIARAIIKEPKILLLDEATSALDVESERGVQEALDKAAVGRTTVIIAHRLSTIRNADLIIVVQNGQVMEIGSHDELVEDENGLYTSLIRLQQVEKSYQVANNTSTITAAALASTSILHTGIHNISSQKLSILSKSNSSNLVAPGHIAEIAPALNEQVSHLEDY</sequence>
<feature type="domain" description="ABC transporter" evidence="5">
    <location>
        <begin position="4"/>
        <end position="38"/>
    </location>
</feature>
<evidence type="ECO:0000256" key="1">
    <source>
        <dbReference type="ARBA" id="ARBA00007577"/>
    </source>
</evidence>
<evidence type="ECO:0000313" key="6">
    <source>
        <dbReference type="EMBL" id="KAL3526001.1"/>
    </source>
</evidence>
<keyword evidence="2" id="KW-0813">Transport</keyword>
<dbReference type="PANTHER" id="PTHR45136:SF2">
    <property type="entry name" value="ABC TRANSPORTER DOMAIN-CONTAINING PROTEIN"/>
    <property type="match status" value="1"/>
</dbReference>
<dbReference type="Gene3D" id="3.40.50.300">
    <property type="entry name" value="P-loop containing nucleotide triphosphate hydrolases"/>
    <property type="match status" value="1"/>
</dbReference>
<evidence type="ECO:0000313" key="7">
    <source>
        <dbReference type="Proteomes" id="UP001630127"/>
    </source>
</evidence>
<evidence type="ECO:0000259" key="5">
    <source>
        <dbReference type="Pfam" id="PF00005"/>
    </source>
</evidence>
<dbReference type="Pfam" id="PF00005">
    <property type="entry name" value="ABC_tran"/>
    <property type="match status" value="1"/>
</dbReference>
<comment type="similarity">
    <text evidence="1">Belongs to the ABC transporter superfamily. ABCB family. Multidrug resistance exporter (TC 3.A.1.201) subfamily.</text>
</comment>
<evidence type="ECO:0000256" key="4">
    <source>
        <dbReference type="ARBA" id="ARBA00023180"/>
    </source>
</evidence>
<evidence type="ECO:0000256" key="2">
    <source>
        <dbReference type="ARBA" id="ARBA00022448"/>
    </source>
</evidence>
<comment type="caution">
    <text evidence="6">The sequence shown here is derived from an EMBL/GenBank/DDBJ whole genome shotgun (WGS) entry which is preliminary data.</text>
</comment>
<proteinExistence type="inferred from homology"/>
<gene>
    <name evidence="6" type="ORF">ACH5RR_014373</name>
</gene>
<protein>
    <recommendedName>
        <fullName evidence="5">ABC transporter domain-containing protein</fullName>
    </recommendedName>
</protein>
<keyword evidence="3" id="KW-0677">Repeat</keyword>
<name>A0ABD3A523_9GENT</name>